<dbReference type="SUPFAM" id="SSF51735">
    <property type="entry name" value="NAD(P)-binding Rossmann-fold domains"/>
    <property type="match status" value="1"/>
</dbReference>
<dbReference type="PANTHER" id="PTHR42760:SF135">
    <property type="entry name" value="BLL7886 PROTEIN"/>
    <property type="match status" value="1"/>
</dbReference>
<dbReference type="FunFam" id="3.40.50.720:FF:000084">
    <property type="entry name" value="Short-chain dehydrogenase reductase"/>
    <property type="match status" value="1"/>
</dbReference>
<proteinExistence type="inferred from homology"/>
<keyword evidence="4" id="KW-1185">Reference proteome</keyword>
<dbReference type="Proteomes" id="UP000242957">
    <property type="component" value="Unassembled WGS sequence"/>
</dbReference>
<comment type="similarity">
    <text evidence="1 2">Belongs to the short-chain dehydrogenases/reductases (SDR) family.</text>
</comment>
<dbReference type="RefSeq" id="WP_084311569.1">
    <property type="nucleotide sequence ID" value="NZ_FNIJ01000003.1"/>
</dbReference>
<dbReference type="Gene3D" id="3.40.50.720">
    <property type="entry name" value="NAD(P)-binding Rossmann-like Domain"/>
    <property type="match status" value="1"/>
</dbReference>
<dbReference type="GO" id="GO:0030497">
    <property type="term" value="P:fatty acid elongation"/>
    <property type="evidence" value="ECO:0007669"/>
    <property type="project" value="TreeGrafter"/>
</dbReference>
<evidence type="ECO:0000256" key="2">
    <source>
        <dbReference type="RuleBase" id="RU000363"/>
    </source>
</evidence>
<evidence type="ECO:0000313" key="3">
    <source>
        <dbReference type="EMBL" id="SDN48350.1"/>
    </source>
</evidence>
<dbReference type="OrthoDB" id="118015at2"/>
<dbReference type="STRING" id="198616.SAMN05216193_103170"/>
<sequence length="233" mass="24165">MDRNLKGRVVAVTGAFGNLGLAVAQAAAEQGAKVVMLGHSPSADVPHALEHALQITGIDLTSWDDAQAAMTRVAKECGHLDALVNVAGGFRWQTLADGDLEAWDQMYNVNLRTAVTASKAALPLLLQSRAGRIVNIGSSGAQKAGAGMGAYAASKAGVARLTESLAEELKERGVTVNAVLPSTIDTPQNRADMPNADFSRWVTPEQLAAVITFLLSDAASAVTGALIPVNGRV</sequence>
<dbReference type="PRINTS" id="PR00081">
    <property type="entry name" value="GDHRDH"/>
</dbReference>
<dbReference type="PANTHER" id="PTHR42760">
    <property type="entry name" value="SHORT-CHAIN DEHYDROGENASES/REDUCTASES FAMILY MEMBER"/>
    <property type="match status" value="1"/>
</dbReference>
<dbReference type="PROSITE" id="PS00061">
    <property type="entry name" value="ADH_SHORT"/>
    <property type="match status" value="1"/>
</dbReference>
<dbReference type="InterPro" id="IPR036291">
    <property type="entry name" value="NAD(P)-bd_dom_sf"/>
</dbReference>
<dbReference type="EMBL" id="FNIJ01000003">
    <property type="protein sequence ID" value="SDN48350.1"/>
    <property type="molecule type" value="Genomic_DNA"/>
</dbReference>
<dbReference type="AlphaFoldDB" id="A0A1H0BRY9"/>
<evidence type="ECO:0000313" key="4">
    <source>
        <dbReference type="Proteomes" id="UP000242957"/>
    </source>
</evidence>
<name>A0A1H0BRY9_9PSED</name>
<dbReference type="Pfam" id="PF00106">
    <property type="entry name" value="adh_short"/>
    <property type="match status" value="1"/>
</dbReference>
<gene>
    <name evidence="3" type="ORF">SAMN05216193_103170</name>
</gene>
<protein>
    <submittedName>
        <fullName evidence="3">NAD(P)-dependent dehydrogenase, short-chain alcohol dehydrogenase family</fullName>
    </submittedName>
</protein>
<reference evidence="4" key="1">
    <citation type="submission" date="2016-10" db="EMBL/GenBank/DDBJ databases">
        <authorList>
            <person name="Varghese N."/>
            <person name="Submissions S."/>
        </authorList>
    </citation>
    <scope>NUCLEOTIDE SEQUENCE [LARGE SCALE GENOMIC DNA]</scope>
    <source>
        <strain evidence="4">JCM 21621</strain>
    </source>
</reference>
<dbReference type="PRINTS" id="PR00080">
    <property type="entry name" value="SDRFAMILY"/>
</dbReference>
<dbReference type="InterPro" id="IPR002347">
    <property type="entry name" value="SDR_fam"/>
</dbReference>
<dbReference type="InterPro" id="IPR020904">
    <property type="entry name" value="Sc_DH/Rdtase_CS"/>
</dbReference>
<organism evidence="3 4">
    <name type="scientific">Pseudomonas jinjuensis</name>
    <dbReference type="NCBI Taxonomy" id="198616"/>
    <lineage>
        <taxon>Bacteria</taxon>
        <taxon>Pseudomonadati</taxon>
        <taxon>Pseudomonadota</taxon>
        <taxon>Gammaproteobacteria</taxon>
        <taxon>Pseudomonadales</taxon>
        <taxon>Pseudomonadaceae</taxon>
        <taxon>Pseudomonas</taxon>
    </lineage>
</organism>
<accession>A0A1H0BRY9</accession>
<evidence type="ECO:0000256" key="1">
    <source>
        <dbReference type="ARBA" id="ARBA00006484"/>
    </source>
</evidence>
<dbReference type="GO" id="GO:0016616">
    <property type="term" value="F:oxidoreductase activity, acting on the CH-OH group of donors, NAD or NADP as acceptor"/>
    <property type="evidence" value="ECO:0007669"/>
    <property type="project" value="TreeGrafter"/>
</dbReference>